<dbReference type="Pfam" id="PF04087">
    <property type="entry name" value="DUF389"/>
    <property type="match status" value="1"/>
</dbReference>
<protein>
    <submittedName>
        <fullName evidence="3">TIGR00341 family protein</fullName>
    </submittedName>
</protein>
<dbReference type="EMBL" id="PFBV01000001">
    <property type="protein sequence ID" value="PIT88819.1"/>
    <property type="molecule type" value="Genomic_DNA"/>
</dbReference>
<gene>
    <name evidence="3" type="ORF">COU29_00350</name>
</gene>
<feature type="transmembrane region" description="Helical" evidence="2">
    <location>
        <begin position="31"/>
        <end position="49"/>
    </location>
</feature>
<dbReference type="Proteomes" id="UP000231426">
    <property type="component" value="Unassembled WGS sequence"/>
</dbReference>
<name>A0A2M6W7Q8_9BACT</name>
<evidence type="ECO:0000313" key="3">
    <source>
        <dbReference type="EMBL" id="PIT88819.1"/>
    </source>
</evidence>
<feature type="transmembrane region" description="Helical" evidence="2">
    <location>
        <begin position="89"/>
        <end position="110"/>
    </location>
</feature>
<dbReference type="AlphaFoldDB" id="A0A2M6W7Q8"/>
<keyword evidence="2" id="KW-0472">Membrane</keyword>
<reference evidence="4" key="1">
    <citation type="submission" date="2017-09" db="EMBL/GenBank/DDBJ databases">
        <title>Depth-based differentiation of microbial function through sediment-hosted aquifers and enrichment of novel symbionts in the deep terrestrial subsurface.</title>
        <authorList>
            <person name="Probst A.J."/>
            <person name="Ladd B."/>
            <person name="Jarett J.K."/>
            <person name="Geller-Mcgrath D.E."/>
            <person name="Sieber C.M.K."/>
            <person name="Emerson J.B."/>
            <person name="Anantharaman K."/>
            <person name="Thomas B.C."/>
            <person name="Malmstrom R."/>
            <person name="Stieglmeier M."/>
            <person name="Klingl A."/>
            <person name="Woyke T."/>
            <person name="Ryan C.M."/>
            <person name="Banfield J.F."/>
        </authorList>
    </citation>
    <scope>NUCLEOTIDE SEQUENCE [LARGE SCALE GENOMIC DNA]</scope>
</reference>
<evidence type="ECO:0000256" key="1">
    <source>
        <dbReference type="SAM" id="Coils"/>
    </source>
</evidence>
<proteinExistence type="predicted"/>
<feature type="transmembrane region" description="Helical" evidence="2">
    <location>
        <begin position="186"/>
        <end position="207"/>
    </location>
</feature>
<feature type="coiled-coil region" evidence="1">
    <location>
        <begin position="204"/>
        <end position="271"/>
    </location>
</feature>
<feature type="transmembrane region" description="Helical" evidence="2">
    <location>
        <begin position="55"/>
        <end position="77"/>
    </location>
</feature>
<dbReference type="PANTHER" id="PTHR20992">
    <property type="entry name" value="AT15442P-RELATED"/>
    <property type="match status" value="1"/>
</dbReference>
<sequence>MKISHSILQITKKDQVRVSEELIESSRLTGGFYLMLILSSMMVTLGLLLNNPAVIIGGMLITPLLTPLLTFALGIVICDIQLLWRSTKIFLRSIGIVFGVAVLLSFFFPLTEFNAEITSRLDSNIAYLIVAFVAGLAATFAWTNKNLSAMLPGVAIAVSLLPPLAVVGIGLAHMNIGIIRGSLLTFALNFFGIILGSVIIFSLLNFYRTKKETTKAVKEEIKEEEIKKEIKNGQKKIEVAEIKQEVKRAVKEEIKKEIEKEAEEEEEEKKE</sequence>
<keyword evidence="2" id="KW-1133">Transmembrane helix</keyword>
<keyword evidence="2" id="KW-0812">Transmembrane</keyword>
<accession>A0A2M6W7Q8</accession>
<evidence type="ECO:0000256" key="2">
    <source>
        <dbReference type="SAM" id="Phobius"/>
    </source>
</evidence>
<evidence type="ECO:0000313" key="4">
    <source>
        <dbReference type="Proteomes" id="UP000231426"/>
    </source>
</evidence>
<feature type="transmembrane region" description="Helical" evidence="2">
    <location>
        <begin position="154"/>
        <end position="174"/>
    </location>
</feature>
<comment type="caution">
    <text evidence="3">The sequence shown here is derived from an EMBL/GenBank/DDBJ whole genome shotgun (WGS) entry which is preliminary data.</text>
</comment>
<dbReference type="InterPro" id="IPR005240">
    <property type="entry name" value="DUF389"/>
</dbReference>
<keyword evidence="1" id="KW-0175">Coiled coil</keyword>
<dbReference type="PANTHER" id="PTHR20992:SF9">
    <property type="entry name" value="AT15442P-RELATED"/>
    <property type="match status" value="1"/>
</dbReference>
<dbReference type="NCBIfam" id="TIGR00341">
    <property type="entry name" value="TIGR00341 family protein"/>
    <property type="match status" value="1"/>
</dbReference>
<feature type="transmembrane region" description="Helical" evidence="2">
    <location>
        <begin position="125"/>
        <end position="142"/>
    </location>
</feature>
<organism evidence="3 4">
    <name type="scientific">Candidatus Magasanikbacteria bacterium CG10_big_fil_rev_8_21_14_0_10_36_32</name>
    <dbReference type="NCBI Taxonomy" id="1974646"/>
    <lineage>
        <taxon>Bacteria</taxon>
        <taxon>Candidatus Magasanikiibacteriota</taxon>
    </lineage>
</organism>